<sequence>MAVTYPTVSPLRCGFLSPPAKKFLADAREGEKLTMPSLSFLVLHPSTGSKIVFDLSIRKDLTKYHPGLQKHLTTRHPLSSENDVKSALSLGHMDASEVDYVVMSHCHWDHIGTPSDFTSATFIAGHNTGKMLRNEMGPQFYNPFFEADLLPADRTVELPAVPSSRTGEVFDEKRGWYWQSLSPVQNAVDMFNDGTVYLVDSPGHLPGHLNLLVRISAHKWIYLAADACHHVRILKGETDFGTWKDDQGQTVTIHKDLGAAYKTLNIMRKLQKEGLNGVPVQIVLAHDGEWEEKNLQHFFPNHL</sequence>
<feature type="domain" description="Metallo-beta-lactamase" evidence="6">
    <location>
        <begin position="36"/>
        <end position="286"/>
    </location>
</feature>
<name>A0AAN6IBN0_9EURO</name>
<keyword evidence="8" id="KW-1185">Reference proteome</keyword>
<gene>
    <name evidence="7" type="ORF">EDD36DRAFT_55984</name>
</gene>
<comment type="caution">
    <text evidence="7">The sequence shown here is derived from an EMBL/GenBank/DDBJ whole genome shotgun (WGS) entry which is preliminary data.</text>
</comment>
<evidence type="ECO:0000313" key="7">
    <source>
        <dbReference type="EMBL" id="KAI1609789.1"/>
    </source>
</evidence>
<dbReference type="GO" id="GO:0016787">
    <property type="term" value="F:hydrolase activity"/>
    <property type="evidence" value="ECO:0007669"/>
    <property type="project" value="UniProtKB-KW"/>
</dbReference>
<dbReference type="SUPFAM" id="SSF56281">
    <property type="entry name" value="Metallo-hydrolase/oxidoreductase"/>
    <property type="match status" value="1"/>
</dbReference>
<evidence type="ECO:0000256" key="1">
    <source>
        <dbReference type="ARBA" id="ARBA00001947"/>
    </source>
</evidence>
<dbReference type="InterPro" id="IPR051013">
    <property type="entry name" value="MBL_superfamily_lactonases"/>
</dbReference>
<comment type="cofactor">
    <cofactor evidence="1">
        <name>Zn(2+)</name>
        <dbReference type="ChEBI" id="CHEBI:29105"/>
    </cofactor>
</comment>
<evidence type="ECO:0000256" key="3">
    <source>
        <dbReference type="ARBA" id="ARBA00022723"/>
    </source>
</evidence>
<dbReference type="Gene3D" id="3.60.15.10">
    <property type="entry name" value="Ribonuclease Z/Hydroxyacylglutathione hydrolase-like"/>
    <property type="match status" value="1"/>
</dbReference>
<dbReference type="AlphaFoldDB" id="A0AAN6IBN0"/>
<evidence type="ECO:0000256" key="2">
    <source>
        <dbReference type="ARBA" id="ARBA00007749"/>
    </source>
</evidence>
<dbReference type="PANTHER" id="PTHR42978:SF2">
    <property type="entry name" value="102 KBASES UNSTABLE REGION: FROM 1 TO 119443"/>
    <property type="match status" value="1"/>
</dbReference>
<dbReference type="SMART" id="SM00849">
    <property type="entry name" value="Lactamase_B"/>
    <property type="match status" value="1"/>
</dbReference>
<dbReference type="EMBL" id="MU404359">
    <property type="protein sequence ID" value="KAI1609789.1"/>
    <property type="molecule type" value="Genomic_DNA"/>
</dbReference>
<reference evidence="7" key="1">
    <citation type="journal article" date="2022" name="bioRxiv">
        <title>Deciphering the potential niche of two novel black yeast fungi from a biological soil crust based on their genomes, phenotypes, and melanin regulation.</title>
        <authorList>
            <consortium name="DOE Joint Genome Institute"/>
            <person name="Carr E.C."/>
            <person name="Barton Q."/>
            <person name="Grambo S."/>
            <person name="Sullivan M."/>
            <person name="Renfro C.M."/>
            <person name="Kuo A."/>
            <person name="Pangilinan J."/>
            <person name="Lipzen A."/>
            <person name="Keymanesh K."/>
            <person name="Savage E."/>
            <person name="Barry K."/>
            <person name="Grigoriev I.V."/>
            <person name="Riekhof W.R."/>
            <person name="Harris S.S."/>
        </authorList>
    </citation>
    <scope>NUCLEOTIDE SEQUENCE</scope>
    <source>
        <strain evidence="7">JF 03-4F</strain>
    </source>
</reference>
<dbReference type="CDD" id="cd07730">
    <property type="entry name" value="metallo-hydrolase-like_MBL-fold"/>
    <property type="match status" value="1"/>
</dbReference>
<dbReference type="InterPro" id="IPR036866">
    <property type="entry name" value="RibonucZ/Hydroxyglut_hydro"/>
</dbReference>
<protein>
    <submittedName>
        <fullName evidence="7">Beta-lactamase-like protein</fullName>
    </submittedName>
</protein>
<dbReference type="PANTHER" id="PTHR42978">
    <property type="entry name" value="QUORUM-QUENCHING LACTONASE YTNP-RELATED-RELATED"/>
    <property type="match status" value="1"/>
</dbReference>
<evidence type="ECO:0000259" key="6">
    <source>
        <dbReference type="SMART" id="SM00849"/>
    </source>
</evidence>
<comment type="similarity">
    <text evidence="2">Belongs to the metallo-beta-lactamase superfamily.</text>
</comment>
<evidence type="ECO:0000256" key="5">
    <source>
        <dbReference type="ARBA" id="ARBA00022833"/>
    </source>
</evidence>
<dbReference type="InterPro" id="IPR001279">
    <property type="entry name" value="Metallo-B-lactamas"/>
</dbReference>
<organism evidence="7 8">
    <name type="scientific">Exophiala viscosa</name>
    <dbReference type="NCBI Taxonomy" id="2486360"/>
    <lineage>
        <taxon>Eukaryota</taxon>
        <taxon>Fungi</taxon>
        <taxon>Dikarya</taxon>
        <taxon>Ascomycota</taxon>
        <taxon>Pezizomycotina</taxon>
        <taxon>Eurotiomycetes</taxon>
        <taxon>Chaetothyriomycetidae</taxon>
        <taxon>Chaetothyriales</taxon>
        <taxon>Herpotrichiellaceae</taxon>
        <taxon>Exophiala</taxon>
    </lineage>
</organism>
<evidence type="ECO:0000313" key="8">
    <source>
        <dbReference type="Proteomes" id="UP001203852"/>
    </source>
</evidence>
<keyword evidence="5" id="KW-0862">Zinc</keyword>
<proteinExistence type="inferred from homology"/>
<keyword evidence="3" id="KW-0479">Metal-binding</keyword>
<dbReference type="Proteomes" id="UP001203852">
    <property type="component" value="Unassembled WGS sequence"/>
</dbReference>
<dbReference type="GO" id="GO:0046872">
    <property type="term" value="F:metal ion binding"/>
    <property type="evidence" value="ECO:0007669"/>
    <property type="project" value="UniProtKB-KW"/>
</dbReference>
<dbReference type="Pfam" id="PF00753">
    <property type="entry name" value="Lactamase_B"/>
    <property type="match status" value="1"/>
</dbReference>
<accession>A0AAN6IBN0</accession>
<keyword evidence="4" id="KW-0378">Hydrolase</keyword>
<evidence type="ECO:0000256" key="4">
    <source>
        <dbReference type="ARBA" id="ARBA00022801"/>
    </source>
</evidence>